<dbReference type="Pfam" id="PF00440">
    <property type="entry name" value="TetR_N"/>
    <property type="match status" value="1"/>
</dbReference>
<organism evidence="6 7">
    <name type="scientific">Intrasporangium oryzae NRRL B-24470</name>
    <dbReference type="NCBI Taxonomy" id="1386089"/>
    <lineage>
        <taxon>Bacteria</taxon>
        <taxon>Bacillati</taxon>
        <taxon>Actinomycetota</taxon>
        <taxon>Actinomycetes</taxon>
        <taxon>Micrococcales</taxon>
        <taxon>Intrasporangiaceae</taxon>
        <taxon>Intrasporangium</taxon>
    </lineage>
</organism>
<protein>
    <submittedName>
        <fullName evidence="6">TetR family transcriptional regulator</fullName>
    </submittedName>
</protein>
<proteinExistence type="predicted"/>
<comment type="caution">
    <text evidence="6">The sequence shown here is derived from an EMBL/GenBank/DDBJ whole genome shotgun (WGS) entry which is preliminary data.</text>
</comment>
<reference evidence="6 7" key="1">
    <citation type="submission" date="2013-08" db="EMBL/GenBank/DDBJ databases">
        <title>Intrasporangium oryzae NRRL B-24470.</title>
        <authorList>
            <person name="Liu H."/>
            <person name="Wang G."/>
        </authorList>
    </citation>
    <scope>NUCLEOTIDE SEQUENCE [LARGE SCALE GENOMIC DNA]</scope>
    <source>
        <strain evidence="6 7">NRRL B-24470</strain>
    </source>
</reference>
<dbReference type="InterPro" id="IPR036271">
    <property type="entry name" value="Tet_transcr_reg_TetR-rel_C_sf"/>
</dbReference>
<dbReference type="InterPro" id="IPR050109">
    <property type="entry name" value="HTH-type_TetR-like_transc_reg"/>
</dbReference>
<dbReference type="RefSeq" id="WP_051510931.1">
    <property type="nucleotide sequence ID" value="NZ_AWSA01000050.1"/>
</dbReference>
<dbReference type="GO" id="GO:0003700">
    <property type="term" value="F:DNA-binding transcription factor activity"/>
    <property type="evidence" value="ECO:0007669"/>
    <property type="project" value="TreeGrafter"/>
</dbReference>
<feature type="DNA-binding region" description="H-T-H motif" evidence="4">
    <location>
        <begin position="31"/>
        <end position="50"/>
    </location>
</feature>
<accession>W9G8N6</accession>
<dbReference type="InterPro" id="IPR001647">
    <property type="entry name" value="HTH_TetR"/>
</dbReference>
<keyword evidence="1" id="KW-0805">Transcription regulation</keyword>
<evidence type="ECO:0000256" key="4">
    <source>
        <dbReference type="PROSITE-ProRule" id="PRU00335"/>
    </source>
</evidence>
<dbReference type="STRING" id="1386089.N865_16665"/>
<dbReference type="PANTHER" id="PTHR30055:SF234">
    <property type="entry name" value="HTH-TYPE TRANSCRIPTIONAL REGULATOR BETI"/>
    <property type="match status" value="1"/>
</dbReference>
<name>W9G8N6_9MICO</name>
<dbReference type="SUPFAM" id="SSF46689">
    <property type="entry name" value="Homeodomain-like"/>
    <property type="match status" value="1"/>
</dbReference>
<evidence type="ECO:0000256" key="2">
    <source>
        <dbReference type="ARBA" id="ARBA00023125"/>
    </source>
</evidence>
<feature type="domain" description="HTH tetR-type" evidence="5">
    <location>
        <begin position="10"/>
        <end position="68"/>
    </location>
</feature>
<dbReference type="PROSITE" id="PS50977">
    <property type="entry name" value="HTH_TETR_2"/>
    <property type="match status" value="1"/>
</dbReference>
<keyword evidence="3" id="KW-0804">Transcription</keyword>
<evidence type="ECO:0000313" key="6">
    <source>
        <dbReference type="EMBL" id="EWT00234.1"/>
    </source>
</evidence>
<dbReference type="eggNOG" id="COG1309">
    <property type="taxonomic scope" value="Bacteria"/>
</dbReference>
<dbReference type="SUPFAM" id="SSF48498">
    <property type="entry name" value="Tetracyclin repressor-like, C-terminal domain"/>
    <property type="match status" value="1"/>
</dbReference>
<sequence>MERARRADAERNREAIVEAGIRLLAGDSRASMAEIAAAAGVSRVTMYGHFASRKDLVGAVFSRVMDESRTTLEGVDLSGDEMAALERLVLASWRIVGPGRVLLAAAREELGADGVRDRHEDAARRLETLVRRGRASGAFRTDVPTAWLVTCYQATLHTAADELLAGRLAERSADRIVLATIRSLFAAPASSGS</sequence>
<evidence type="ECO:0000259" key="5">
    <source>
        <dbReference type="PROSITE" id="PS50977"/>
    </source>
</evidence>
<evidence type="ECO:0000313" key="7">
    <source>
        <dbReference type="Proteomes" id="UP000019489"/>
    </source>
</evidence>
<gene>
    <name evidence="6" type="ORF">N865_16665</name>
</gene>
<dbReference type="GO" id="GO:0000976">
    <property type="term" value="F:transcription cis-regulatory region binding"/>
    <property type="evidence" value="ECO:0007669"/>
    <property type="project" value="TreeGrafter"/>
</dbReference>
<dbReference type="AlphaFoldDB" id="W9G8N6"/>
<evidence type="ECO:0000256" key="1">
    <source>
        <dbReference type="ARBA" id="ARBA00023015"/>
    </source>
</evidence>
<dbReference type="PANTHER" id="PTHR30055">
    <property type="entry name" value="HTH-TYPE TRANSCRIPTIONAL REGULATOR RUTR"/>
    <property type="match status" value="1"/>
</dbReference>
<evidence type="ECO:0000256" key="3">
    <source>
        <dbReference type="ARBA" id="ARBA00023163"/>
    </source>
</evidence>
<dbReference type="Gene3D" id="1.10.357.10">
    <property type="entry name" value="Tetracycline Repressor, domain 2"/>
    <property type="match status" value="1"/>
</dbReference>
<dbReference type="EMBL" id="AWSA01000050">
    <property type="protein sequence ID" value="EWT00234.1"/>
    <property type="molecule type" value="Genomic_DNA"/>
</dbReference>
<keyword evidence="7" id="KW-1185">Reference proteome</keyword>
<keyword evidence="2 4" id="KW-0238">DNA-binding</keyword>
<dbReference type="OrthoDB" id="3869819at2"/>
<dbReference type="Proteomes" id="UP000019489">
    <property type="component" value="Unassembled WGS sequence"/>
</dbReference>
<dbReference type="InterPro" id="IPR009057">
    <property type="entry name" value="Homeodomain-like_sf"/>
</dbReference>